<evidence type="ECO:0000313" key="4">
    <source>
        <dbReference type="Proteomes" id="UP000214600"/>
    </source>
</evidence>
<dbReference type="PANTHER" id="PTHR42993:SF1">
    <property type="entry name" value="MAOC-LIKE DEHYDRATASE DOMAIN-CONTAINING PROTEIN"/>
    <property type="match status" value="1"/>
</dbReference>
<sequence length="178" mass="19016">MLDESSTTSGKRGDNPTGSATDGQLDTGAPLALTQLSALVDHELGVSEWFAIDQGSINAFADVTGDWQSIHVDEELARAGPFGGTIAHGFLTLSLLSAMAFKVLPTLDGQQNSVNYGLNSVRFITPVRSGERVRGRFTLKQVTERSVTSIQLTIGVVVEIDGHHKPALVAEWLTLINT</sequence>
<feature type="domain" description="MaoC-like" evidence="2">
    <location>
        <begin position="40"/>
        <end position="153"/>
    </location>
</feature>
<reference evidence="3 4" key="2">
    <citation type="submission" date="2017-08" db="EMBL/GenBank/DDBJ databases">
        <title>WGS of novel Burkholderia cepaca complex species.</title>
        <authorList>
            <person name="Lipuma J."/>
            <person name="Spilker T."/>
        </authorList>
    </citation>
    <scope>NUCLEOTIDE SEQUENCE [LARGE SCALE GENOMIC DNA]</scope>
    <source>
        <strain evidence="3 4">AU17325</strain>
    </source>
</reference>
<dbReference type="CDD" id="cd03450">
    <property type="entry name" value="NodN"/>
    <property type="match status" value="1"/>
</dbReference>
<dbReference type="InterPro" id="IPR029069">
    <property type="entry name" value="HotDog_dom_sf"/>
</dbReference>
<evidence type="ECO:0000256" key="1">
    <source>
        <dbReference type="SAM" id="MobiDB-lite"/>
    </source>
</evidence>
<dbReference type="Proteomes" id="UP000214600">
    <property type="component" value="Unassembled WGS sequence"/>
</dbReference>
<organism evidence="3 4">
    <name type="scientific">Burkholderia aenigmatica</name>
    <dbReference type="NCBI Taxonomy" id="2015348"/>
    <lineage>
        <taxon>Bacteria</taxon>
        <taxon>Pseudomonadati</taxon>
        <taxon>Pseudomonadota</taxon>
        <taxon>Betaproteobacteria</taxon>
        <taxon>Burkholderiales</taxon>
        <taxon>Burkholderiaceae</taxon>
        <taxon>Burkholderia</taxon>
        <taxon>Burkholderia cepacia complex</taxon>
    </lineage>
</organism>
<feature type="compositionally biased region" description="Polar residues" evidence="1">
    <location>
        <begin position="1"/>
        <end position="24"/>
    </location>
</feature>
<feature type="region of interest" description="Disordered" evidence="1">
    <location>
        <begin position="1"/>
        <end position="26"/>
    </location>
</feature>
<gene>
    <name evidence="3" type="ORF">CFB84_38100</name>
</gene>
<dbReference type="OrthoDB" id="9801735at2"/>
<evidence type="ECO:0000313" key="3">
    <source>
        <dbReference type="EMBL" id="OXI33549.1"/>
    </source>
</evidence>
<protein>
    <submittedName>
        <fullName evidence="3">Nodulation protein NodN</fullName>
    </submittedName>
</protein>
<evidence type="ECO:0000259" key="2">
    <source>
        <dbReference type="Pfam" id="PF01575"/>
    </source>
</evidence>
<dbReference type="AlphaFoldDB" id="A0A228HUL5"/>
<dbReference type="PANTHER" id="PTHR42993">
    <property type="entry name" value="MAOC-LIKE DEHYDRATASE DOMAIN-CONTAINING PROTEIN"/>
    <property type="match status" value="1"/>
</dbReference>
<name>A0A228HUL5_9BURK</name>
<dbReference type="InterPro" id="IPR002539">
    <property type="entry name" value="MaoC-like_dom"/>
</dbReference>
<dbReference type="Gene3D" id="3.10.129.10">
    <property type="entry name" value="Hotdog Thioesterase"/>
    <property type="match status" value="1"/>
</dbReference>
<proteinExistence type="predicted"/>
<dbReference type="RefSeq" id="WP_089454169.1">
    <property type="nucleotide sequence ID" value="NZ_NKFA01000032.1"/>
</dbReference>
<comment type="caution">
    <text evidence="3">The sequence shown here is derived from an EMBL/GenBank/DDBJ whole genome shotgun (WGS) entry which is preliminary data.</text>
</comment>
<dbReference type="SUPFAM" id="SSF54637">
    <property type="entry name" value="Thioesterase/thiol ester dehydrase-isomerase"/>
    <property type="match status" value="1"/>
</dbReference>
<accession>A0A228HUL5</accession>
<dbReference type="InterPro" id="IPR039375">
    <property type="entry name" value="NodN-like"/>
</dbReference>
<dbReference type="Pfam" id="PF01575">
    <property type="entry name" value="MaoC_dehydratas"/>
    <property type="match status" value="1"/>
</dbReference>
<dbReference type="EMBL" id="NKFA01000032">
    <property type="protein sequence ID" value="OXI33549.1"/>
    <property type="molecule type" value="Genomic_DNA"/>
</dbReference>
<reference evidence="4" key="1">
    <citation type="submission" date="2017-06" db="EMBL/GenBank/DDBJ databases">
        <authorList>
            <person name="LiPuma J."/>
            <person name="Spilker T."/>
        </authorList>
    </citation>
    <scope>NUCLEOTIDE SEQUENCE [LARGE SCALE GENOMIC DNA]</scope>
    <source>
        <strain evidence="4">AU17325</strain>
    </source>
</reference>